<dbReference type="Gene3D" id="3.40.250.10">
    <property type="entry name" value="Rhodanese-like domain"/>
    <property type="match status" value="2"/>
</dbReference>
<keyword evidence="1 4" id="KW-0808">Transferase</keyword>
<proteinExistence type="predicted"/>
<accession>A0A5N1GLY7</accession>
<dbReference type="InterPro" id="IPR036873">
    <property type="entry name" value="Rhodanese-like_dom_sf"/>
</dbReference>
<comment type="caution">
    <text evidence="4">The sequence shown here is derived from an EMBL/GenBank/DDBJ whole genome shotgun (WGS) entry which is preliminary data.</text>
</comment>
<name>A0A5N1GLY7_9LACT</name>
<protein>
    <submittedName>
        <fullName evidence="4">Sulfurtransferase</fullName>
    </submittedName>
</protein>
<evidence type="ECO:0000259" key="3">
    <source>
        <dbReference type="PROSITE" id="PS50206"/>
    </source>
</evidence>
<keyword evidence="2" id="KW-0677">Repeat</keyword>
<dbReference type="AlphaFoldDB" id="A0A5N1GLY7"/>
<dbReference type="Pfam" id="PF00581">
    <property type="entry name" value="Rhodanese"/>
    <property type="match status" value="2"/>
</dbReference>
<dbReference type="CDD" id="cd01449">
    <property type="entry name" value="TST_Repeat_2"/>
    <property type="match status" value="1"/>
</dbReference>
<dbReference type="SMART" id="SM00450">
    <property type="entry name" value="RHOD"/>
    <property type="match status" value="2"/>
</dbReference>
<dbReference type="CDD" id="cd01448">
    <property type="entry name" value="TST_Repeat_1"/>
    <property type="match status" value="1"/>
</dbReference>
<organism evidence="4 5">
    <name type="scientific">Aerococcus sanguinicola</name>
    <dbReference type="NCBI Taxonomy" id="119206"/>
    <lineage>
        <taxon>Bacteria</taxon>
        <taxon>Bacillati</taxon>
        <taxon>Bacillota</taxon>
        <taxon>Bacilli</taxon>
        <taxon>Lactobacillales</taxon>
        <taxon>Aerococcaceae</taxon>
        <taxon>Aerococcus</taxon>
    </lineage>
</organism>
<evidence type="ECO:0000313" key="5">
    <source>
        <dbReference type="Proteomes" id="UP000327148"/>
    </source>
</evidence>
<dbReference type="PANTHER" id="PTHR11364">
    <property type="entry name" value="THIOSULFATE SULFERTANSFERASE"/>
    <property type="match status" value="1"/>
</dbReference>
<dbReference type="InterPro" id="IPR045078">
    <property type="entry name" value="TST/MPST-like"/>
</dbReference>
<dbReference type="GO" id="GO:0004792">
    <property type="term" value="F:thiosulfate-cyanide sulfurtransferase activity"/>
    <property type="evidence" value="ECO:0007669"/>
    <property type="project" value="TreeGrafter"/>
</dbReference>
<gene>
    <name evidence="4" type="ORF">F6I03_05360</name>
</gene>
<evidence type="ECO:0000256" key="2">
    <source>
        <dbReference type="ARBA" id="ARBA00022737"/>
    </source>
</evidence>
<evidence type="ECO:0000313" key="4">
    <source>
        <dbReference type="EMBL" id="KAA9301298.1"/>
    </source>
</evidence>
<reference evidence="4 5" key="1">
    <citation type="submission" date="2019-09" db="EMBL/GenBank/DDBJ databases">
        <title>Draft genome sequence assemblies of isolates from the urinary tract.</title>
        <authorList>
            <person name="Mores C.R."/>
            <person name="Putonti C."/>
            <person name="Wolfe A.J."/>
        </authorList>
    </citation>
    <scope>NUCLEOTIDE SEQUENCE [LARGE SCALE GENOMIC DNA]</scope>
    <source>
        <strain evidence="4 5">UMB623</strain>
    </source>
</reference>
<sequence>MKNIVSTEELASQLGDPKLVLVDATVFFNDPEGEFLRSGKDQYATKHLPGAVFYDQLAEAASHEPIPFQPTGHERFLSNMEDLGINADSQVVIYDSGAQVGADFTANMWAARLAWQLAYEGFPEDQIAILEGGLDKWASEGRPLTAEIPEPSRGQLNFSRREELLADLAEVEAAVDDPSVVLLDSLPKAQYDGDFAGFGDDRVGHIPSAINVFFGSLSDPETGALLPEKDLRQIFADLGVLDPNKRVITYCGFGIAACWLAAVLKYLGQDQLAMYDGSLMEWATQTDNELEV</sequence>
<dbReference type="OrthoDB" id="9770030at2"/>
<feature type="domain" description="Rhodanese" evidence="3">
    <location>
        <begin position="176"/>
        <end position="291"/>
    </location>
</feature>
<dbReference type="SUPFAM" id="SSF52821">
    <property type="entry name" value="Rhodanese/Cell cycle control phosphatase"/>
    <property type="match status" value="2"/>
</dbReference>
<dbReference type="Proteomes" id="UP000327148">
    <property type="component" value="Unassembled WGS sequence"/>
</dbReference>
<dbReference type="EMBL" id="VYWO01000002">
    <property type="protein sequence ID" value="KAA9301298.1"/>
    <property type="molecule type" value="Genomic_DNA"/>
</dbReference>
<dbReference type="PROSITE" id="PS50206">
    <property type="entry name" value="RHODANESE_3"/>
    <property type="match status" value="2"/>
</dbReference>
<evidence type="ECO:0000256" key="1">
    <source>
        <dbReference type="ARBA" id="ARBA00022679"/>
    </source>
</evidence>
<feature type="domain" description="Rhodanese" evidence="3">
    <location>
        <begin position="15"/>
        <end position="146"/>
    </location>
</feature>
<dbReference type="PANTHER" id="PTHR11364:SF27">
    <property type="entry name" value="SULFURTRANSFERASE"/>
    <property type="match status" value="1"/>
</dbReference>
<dbReference type="RefSeq" id="WP_070430458.1">
    <property type="nucleotide sequence ID" value="NZ_VYWO01000002.1"/>
</dbReference>
<dbReference type="InterPro" id="IPR001763">
    <property type="entry name" value="Rhodanese-like_dom"/>
</dbReference>